<reference evidence="1 2" key="1">
    <citation type="submission" date="2023-12" db="EMBL/GenBank/DDBJ databases">
        <title>Streptomyces sp. V4-01.</title>
        <authorList>
            <person name="Somphong A."/>
            <person name="Phongsopitanun W."/>
        </authorList>
    </citation>
    <scope>NUCLEOTIDE SEQUENCE [LARGE SCALE GENOMIC DNA]</scope>
    <source>
        <strain evidence="1 2">V4-01</strain>
    </source>
</reference>
<evidence type="ECO:0000313" key="2">
    <source>
        <dbReference type="Proteomes" id="UP001344658"/>
    </source>
</evidence>
<proteinExistence type="predicted"/>
<organism evidence="1 2">
    <name type="scientific">Actinacidiphila polyblastidii</name>
    <dbReference type="NCBI Taxonomy" id="3110430"/>
    <lineage>
        <taxon>Bacteria</taxon>
        <taxon>Bacillati</taxon>
        <taxon>Actinomycetota</taxon>
        <taxon>Actinomycetes</taxon>
        <taxon>Kitasatosporales</taxon>
        <taxon>Streptomycetaceae</taxon>
        <taxon>Actinacidiphila</taxon>
    </lineage>
</organism>
<dbReference type="EMBL" id="JAZEWV010000052">
    <property type="protein sequence ID" value="MEE4546740.1"/>
    <property type="molecule type" value="Genomic_DNA"/>
</dbReference>
<name>A0ABU7PLM6_9ACTN</name>
<keyword evidence="2" id="KW-1185">Reference proteome</keyword>
<dbReference type="PANTHER" id="PTHR34351:SF1">
    <property type="entry name" value="SLR1927 PROTEIN"/>
    <property type="match status" value="1"/>
</dbReference>
<evidence type="ECO:0000313" key="1">
    <source>
        <dbReference type="EMBL" id="MEE4546740.1"/>
    </source>
</evidence>
<dbReference type="Proteomes" id="UP001344658">
    <property type="component" value="Unassembled WGS sequence"/>
</dbReference>
<accession>A0ABU7PLM6</accession>
<sequence>MPPDTAARVRLTGAGRWTAGVGTAATVLGGAGGQSPVFAFGVAALAACAGAWTSQRVGRRPRIVPEPPPAASYTRGEPLTVRWAGDGTRTRRVGPLTVHAALHGVLPDGGQETVGLTPGLGPRAAVPALPRGVWRLGPAVAEYRDTLGLAVRRAAPSSPSGPFTVRPRTAGDLPWIAEAHDAHASGAARLDTDDAFEIRAPRPFLPGDDLRFVDHRASLLTGAYQVREVRGGGSAPAVVLLDTAACGAEFETAVDCAAAVAVGVLRLGRPVLLCGAGAGAARGGDVLRVDPAPGAADHVLDLYARVRTRPDASPATLARTVAGLGGGALAVLATPRDPAVWRPALTALSARRATVICLHATRAASADAPQPAQAPGFRVVRVASVEDLAAPLIPRHRGAAAGGLRGGRL</sequence>
<gene>
    <name evidence="1" type="ORF">V2S66_32850</name>
</gene>
<dbReference type="PANTHER" id="PTHR34351">
    <property type="entry name" value="SLR1927 PROTEIN-RELATED"/>
    <property type="match status" value="1"/>
</dbReference>
<dbReference type="RefSeq" id="WP_330800485.1">
    <property type="nucleotide sequence ID" value="NZ_JAZEWV010000052.1"/>
</dbReference>
<comment type="caution">
    <text evidence="1">The sequence shown here is derived from an EMBL/GenBank/DDBJ whole genome shotgun (WGS) entry which is preliminary data.</text>
</comment>
<protein>
    <submittedName>
        <fullName evidence="1">DUF58 domain-containing protein</fullName>
    </submittedName>
</protein>